<dbReference type="STRING" id="1334629.MFUL124B02_29275"/>
<dbReference type="Proteomes" id="UP000183760">
    <property type="component" value="Unassembled WGS sequence"/>
</dbReference>
<dbReference type="PROSITE" id="PS51257">
    <property type="entry name" value="PROKAR_LIPOPROTEIN"/>
    <property type="match status" value="1"/>
</dbReference>
<evidence type="ECO:0000313" key="4">
    <source>
        <dbReference type="Proteomes" id="UP000183760"/>
    </source>
</evidence>
<feature type="region of interest" description="Disordered" evidence="1">
    <location>
        <begin position="28"/>
        <end position="52"/>
    </location>
</feature>
<reference evidence="2 5" key="2">
    <citation type="submission" date="2019-07" db="EMBL/GenBank/DDBJ databases">
        <title>Whole genome shotgun sequence of Myxococcus fulvus NBRC 100333.</title>
        <authorList>
            <person name="Hosoyama A."/>
            <person name="Uohara A."/>
            <person name="Ohji S."/>
            <person name="Ichikawa N."/>
        </authorList>
    </citation>
    <scope>NUCLEOTIDE SEQUENCE [LARGE SCALE GENOMIC DNA]</scope>
    <source>
        <strain evidence="2 5">NBRC 100333</strain>
    </source>
</reference>
<sequence length="328" mass="34768">MLRKSLLCAALMLVGCDSDKKQDVESFRQGVPSKQMVEVSSPGPVGDEQGKTSAYYGEGQLSGNYFLTATAAVSINAATLSVLGLVAEIVKHPPSSIDGDVAVWGPHTGPLDPHSWKLTVQHTGGDTYSWVLDAKGRLEPDSSFKTVLSGSHTAGVDGDGERLSGYGSGQFLIDFEKQRTLPGNEGDGEALATLEVRYSRTGPNATASVEADFDYTDTGDLVTSAKYRFKQAPGSGGELDFVSLQDIDADPTRAKLERMAIKSRWERTGAGRSDIKLSGGDLFGEATLSECWNEGHMSTYYAASYNPVIGYGAVSACGGFSTAVYSSL</sequence>
<evidence type="ECO:0000313" key="3">
    <source>
        <dbReference type="EMBL" id="SEU22551.1"/>
    </source>
</evidence>
<organism evidence="2 5">
    <name type="scientific">Myxococcus fulvus</name>
    <dbReference type="NCBI Taxonomy" id="33"/>
    <lineage>
        <taxon>Bacteria</taxon>
        <taxon>Pseudomonadati</taxon>
        <taxon>Myxococcota</taxon>
        <taxon>Myxococcia</taxon>
        <taxon>Myxococcales</taxon>
        <taxon>Cystobacterineae</taxon>
        <taxon>Myxococcaceae</taxon>
        <taxon>Myxococcus</taxon>
    </lineage>
</organism>
<dbReference type="AlphaFoldDB" id="A0A511T2P8"/>
<keyword evidence="4" id="KW-1185">Reference proteome</keyword>
<dbReference type="Proteomes" id="UP000321514">
    <property type="component" value="Unassembled WGS sequence"/>
</dbReference>
<comment type="caution">
    <text evidence="2">The sequence shown here is derived from an EMBL/GenBank/DDBJ whole genome shotgun (WGS) entry which is preliminary data.</text>
</comment>
<evidence type="ECO:0008006" key="6">
    <source>
        <dbReference type="Google" id="ProtNLM"/>
    </source>
</evidence>
<evidence type="ECO:0000256" key="1">
    <source>
        <dbReference type="SAM" id="MobiDB-lite"/>
    </source>
</evidence>
<proteinExistence type="predicted"/>
<protein>
    <recommendedName>
        <fullName evidence="6">Lipoprotein</fullName>
    </recommendedName>
</protein>
<accession>A0A511T2P8</accession>
<dbReference type="EMBL" id="BJXR01000027">
    <property type="protein sequence ID" value="GEN08157.1"/>
    <property type="molecule type" value="Genomic_DNA"/>
</dbReference>
<dbReference type="EMBL" id="FOIB01000006">
    <property type="protein sequence ID" value="SEU22551.1"/>
    <property type="molecule type" value="Genomic_DNA"/>
</dbReference>
<dbReference type="RefSeq" id="WP_074956397.1">
    <property type="nucleotide sequence ID" value="NZ_BJXR01000027.1"/>
</dbReference>
<evidence type="ECO:0000313" key="2">
    <source>
        <dbReference type="EMBL" id="GEN08157.1"/>
    </source>
</evidence>
<gene>
    <name evidence="2" type="ORF">MFU01_31940</name>
    <name evidence="3" type="ORF">SAMN05443572_106418</name>
</gene>
<dbReference type="OrthoDB" id="5379973at2"/>
<evidence type="ECO:0000313" key="5">
    <source>
        <dbReference type="Proteomes" id="UP000321514"/>
    </source>
</evidence>
<name>A0A511T2P8_MYXFU</name>
<reference evidence="3 4" key="1">
    <citation type="submission" date="2016-10" db="EMBL/GenBank/DDBJ databases">
        <authorList>
            <person name="Varghese N."/>
            <person name="Submissions S."/>
        </authorList>
    </citation>
    <scope>NUCLEOTIDE SEQUENCE [LARGE SCALE GENOMIC DNA]</scope>
    <source>
        <strain evidence="3 4">DSM 16525</strain>
    </source>
</reference>